<proteinExistence type="predicted"/>
<accession>E1YBQ4</accession>
<sequence length="181" mass="20980">MGIKKKIRCRNCKRLFAPDYRNRNRQKYCKNPECRKQAKADRIKLPAYFTAYGMRLSGFKRDPVPENLRALTATLIKNVARFADPLTILNGYASKSVNRLISPPLDNSQIKFRALQDLLDLFIANDLFNKDARNRLLFIVDPMSRLIFIKIKLPKVSDIFSGFKFFFLTKSFSKGPLLPDK</sequence>
<name>E1YBQ4_9BACT</name>
<gene>
    <name evidence="1" type="ORF">N47_G33220</name>
</gene>
<dbReference type="EMBL" id="FR695868">
    <property type="protein sequence ID" value="CBX27998.1"/>
    <property type="molecule type" value="Genomic_DNA"/>
</dbReference>
<dbReference type="Gene3D" id="1.10.10.680">
    <property type="entry name" value="Hypothetical protein VC1899 (Restriction endonuclease-like)"/>
    <property type="match status" value="1"/>
</dbReference>
<protein>
    <submittedName>
        <fullName evidence="1">Uncharacterized protein</fullName>
    </submittedName>
</protein>
<organism evidence="1">
    <name type="scientific">uncultured Desulfobacterium sp</name>
    <dbReference type="NCBI Taxonomy" id="201089"/>
    <lineage>
        <taxon>Bacteria</taxon>
        <taxon>Pseudomonadati</taxon>
        <taxon>Thermodesulfobacteriota</taxon>
        <taxon>Desulfobacteria</taxon>
        <taxon>Desulfobacterales</taxon>
        <taxon>Desulfobacteriaceae</taxon>
        <taxon>Desulfobacterium</taxon>
        <taxon>environmental samples</taxon>
    </lineage>
</organism>
<dbReference type="AlphaFoldDB" id="E1YBQ4"/>
<reference evidence="1" key="1">
    <citation type="journal article" date="2011" name="Environ. Microbiol.">
        <title>Genomic insights into the metabolic potential of the polycyclic aromatic hydrocarbon degrading sulfate-reducing Deltaproteobacterium N47.</title>
        <authorList>
            <person name="Bergmann F."/>
            <person name="Selesi D."/>
            <person name="Weinmaier T."/>
            <person name="Tischler P."/>
            <person name="Rattei T."/>
            <person name="Meckenstock R.U."/>
        </authorList>
    </citation>
    <scope>NUCLEOTIDE SEQUENCE</scope>
</reference>
<evidence type="ECO:0000313" key="1">
    <source>
        <dbReference type="EMBL" id="CBX27998.1"/>
    </source>
</evidence>